<feature type="domain" description="Phospholipase/carboxylesterase/thioesterase" evidence="3">
    <location>
        <begin position="17"/>
        <end position="214"/>
    </location>
</feature>
<keyword evidence="2" id="KW-0378">Hydrolase</keyword>
<evidence type="ECO:0000313" key="5">
    <source>
        <dbReference type="Proteomes" id="UP000623301"/>
    </source>
</evidence>
<keyword evidence="5" id="KW-1185">Reference proteome</keyword>
<gene>
    <name evidence="4" type="ORF">JBL43_01300</name>
</gene>
<protein>
    <submittedName>
        <fullName evidence="4">Phospholipase</fullName>
    </submittedName>
</protein>
<dbReference type="RefSeq" id="WP_198839683.1">
    <property type="nucleotide sequence ID" value="NZ_JAEHFJ010000001.1"/>
</dbReference>
<evidence type="ECO:0000259" key="3">
    <source>
        <dbReference type="Pfam" id="PF02230"/>
    </source>
</evidence>
<sequence length="216" mass="24350">MNLSLEYLVRKPKSDIKNPPLLILLHGYGSNEQDLFSFADELPDDLLIISARAPLSMGQGGYAWYTIHFDNTDGKFSDTDEALKSKEIISSFIDEVIAHFDVNAKKVFLLGFSQGTILSYAVALSHPEKVQYVVGLSGYINNELLPENLDSENFKNLEIYSSHGTVDQVIPVDWARKTKPFLDNLGIKNSYEEYQVGHGVAPQNFYSLKQWIEARI</sequence>
<name>A0ABS0WLK3_9FLAO</name>
<dbReference type="PANTHER" id="PTHR10655:SF17">
    <property type="entry name" value="LYSOPHOSPHOLIPASE-LIKE PROTEIN 1"/>
    <property type="match status" value="1"/>
</dbReference>
<dbReference type="InterPro" id="IPR029058">
    <property type="entry name" value="AB_hydrolase_fold"/>
</dbReference>
<comment type="caution">
    <text evidence="4">The sequence shown here is derived from an EMBL/GenBank/DDBJ whole genome shotgun (WGS) entry which is preliminary data.</text>
</comment>
<accession>A0ABS0WLK3</accession>
<comment type="similarity">
    <text evidence="1">Belongs to the AB hydrolase superfamily. AB hydrolase 2 family.</text>
</comment>
<dbReference type="PANTHER" id="PTHR10655">
    <property type="entry name" value="LYSOPHOSPHOLIPASE-RELATED"/>
    <property type="match status" value="1"/>
</dbReference>
<dbReference type="Proteomes" id="UP000623301">
    <property type="component" value="Unassembled WGS sequence"/>
</dbReference>
<dbReference type="EMBL" id="JAEHFJ010000001">
    <property type="protein sequence ID" value="MBJ2172853.1"/>
    <property type="molecule type" value="Genomic_DNA"/>
</dbReference>
<reference evidence="4 5" key="1">
    <citation type="submission" date="2020-12" db="EMBL/GenBank/DDBJ databases">
        <title>Aureibaculum luteum sp. nov. and Aureibaculum flavum sp. nov., novel members of the family Flavobacteriaceae isolated from Antarctic intertidal sediments.</title>
        <authorList>
            <person name="He X."/>
            <person name="Zhang X."/>
        </authorList>
    </citation>
    <scope>NUCLEOTIDE SEQUENCE [LARGE SCALE GENOMIC DNA]</scope>
    <source>
        <strain evidence="4 5">A20</strain>
    </source>
</reference>
<evidence type="ECO:0000256" key="1">
    <source>
        <dbReference type="ARBA" id="ARBA00006499"/>
    </source>
</evidence>
<dbReference type="SUPFAM" id="SSF53474">
    <property type="entry name" value="alpha/beta-Hydrolases"/>
    <property type="match status" value="1"/>
</dbReference>
<dbReference type="InterPro" id="IPR050565">
    <property type="entry name" value="LYPA1-2/EST-like"/>
</dbReference>
<evidence type="ECO:0000313" key="4">
    <source>
        <dbReference type="EMBL" id="MBJ2172853.1"/>
    </source>
</evidence>
<organism evidence="4 5">
    <name type="scientific">Aureibaculum flavum</name>
    <dbReference type="NCBI Taxonomy" id="2795986"/>
    <lineage>
        <taxon>Bacteria</taxon>
        <taxon>Pseudomonadati</taxon>
        <taxon>Bacteroidota</taxon>
        <taxon>Flavobacteriia</taxon>
        <taxon>Flavobacteriales</taxon>
        <taxon>Flavobacteriaceae</taxon>
        <taxon>Aureibaculum</taxon>
    </lineage>
</organism>
<proteinExistence type="inferred from homology"/>
<dbReference type="Pfam" id="PF02230">
    <property type="entry name" value="Abhydrolase_2"/>
    <property type="match status" value="1"/>
</dbReference>
<evidence type="ECO:0000256" key="2">
    <source>
        <dbReference type="ARBA" id="ARBA00022801"/>
    </source>
</evidence>
<dbReference type="InterPro" id="IPR003140">
    <property type="entry name" value="PLipase/COase/thioEstase"/>
</dbReference>
<dbReference type="Gene3D" id="3.40.50.1820">
    <property type="entry name" value="alpha/beta hydrolase"/>
    <property type="match status" value="1"/>
</dbReference>